<dbReference type="PROSITE" id="PS50822">
    <property type="entry name" value="PIWI"/>
    <property type="match status" value="1"/>
</dbReference>
<dbReference type="GO" id="GO:0008270">
    <property type="term" value="F:zinc ion binding"/>
    <property type="evidence" value="ECO:0007669"/>
    <property type="project" value="UniProtKB-KW"/>
</dbReference>
<keyword evidence="8" id="KW-1133">Transmembrane helix</keyword>
<dbReference type="Pfam" id="PF16486">
    <property type="entry name" value="ArgoN"/>
    <property type="match status" value="1"/>
</dbReference>
<dbReference type="Proteomes" id="UP000613740">
    <property type="component" value="Unassembled WGS sequence"/>
</dbReference>
<dbReference type="InterPro" id="IPR032474">
    <property type="entry name" value="Argonaute_N"/>
</dbReference>
<feature type="compositionally biased region" description="Low complexity" evidence="7">
    <location>
        <begin position="1903"/>
        <end position="1915"/>
    </location>
</feature>
<comment type="similarity">
    <text evidence="1">Belongs to the argonaute family. Ago subfamily.</text>
</comment>
<feature type="region of interest" description="Disordered" evidence="7">
    <location>
        <begin position="1059"/>
        <end position="1078"/>
    </location>
</feature>
<keyword evidence="8" id="KW-0472">Membrane</keyword>
<feature type="domain" description="PAZ" evidence="9">
    <location>
        <begin position="421"/>
        <end position="536"/>
    </location>
</feature>
<name>A0A835W296_9CHLO</name>
<feature type="region of interest" description="Disordered" evidence="7">
    <location>
        <begin position="1629"/>
        <end position="1657"/>
    </location>
</feature>
<dbReference type="Pfam" id="PF02171">
    <property type="entry name" value="Piwi"/>
    <property type="match status" value="1"/>
</dbReference>
<feature type="compositionally biased region" description="Polar residues" evidence="7">
    <location>
        <begin position="1804"/>
        <end position="1813"/>
    </location>
</feature>
<comment type="caution">
    <text evidence="12">The sequence shown here is derived from an EMBL/GenBank/DDBJ whole genome shotgun (WGS) entry which is preliminary data.</text>
</comment>
<dbReference type="PROSITE" id="PS50821">
    <property type="entry name" value="PAZ"/>
    <property type="match status" value="1"/>
</dbReference>
<dbReference type="CDD" id="cd04657">
    <property type="entry name" value="Piwi_ago-like"/>
    <property type="match status" value="1"/>
</dbReference>
<keyword evidence="8" id="KW-0812">Transmembrane</keyword>
<dbReference type="Gene3D" id="3.30.420.10">
    <property type="entry name" value="Ribonuclease H-like superfamily/Ribonuclease H"/>
    <property type="match status" value="1"/>
</dbReference>
<evidence type="ECO:0000256" key="8">
    <source>
        <dbReference type="SAM" id="Phobius"/>
    </source>
</evidence>
<evidence type="ECO:0000256" key="2">
    <source>
        <dbReference type="ARBA" id="ARBA00022723"/>
    </source>
</evidence>
<feature type="region of interest" description="Disordered" evidence="7">
    <location>
        <begin position="181"/>
        <end position="244"/>
    </location>
</feature>
<dbReference type="SMART" id="SM01163">
    <property type="entry name" value="DUF1785"/>
    <property type="match status" value="1"/>
</dbReference>
<feature type="compositionally biased region" description="Low complexity" evidence="7">
    <location>
        <begin position="1193"/>
        <end position="1204"/>
    </location>
</feature>
<sequence>MVAAEAEAMNEATVRAEAEEVAAVVAAAAGVGTAEEEAPAAVAAGAPGGTEAAEALAEAAGAVEEAVDTRAVAAVAVVATAAAVAVVEVGGGGGGGGVVSPQAAAASLEAVLKSARTLTARVNVETTADGRPLGITRRPNAGTVGRAVQLLANYFALATTPAFPGQAYHYDVEIRSAAEAAAAGGGGGGGGGRGGGRAGGRGARGGGRGGRGALAPAPASPEDMPAGTAPASGGSGDAGGEDLPPRLAHRVMAAAAAAHGWPAGAWRYDGRKNLYLPGQALPREAREWPVTLPAREGDRSDKGKGFVVTTKWAAVVDLTRLQAYIRTSTPPQQQQQQQAQAQQGAPRDAMQVLDVVVRHAFAVDPRCTLAGRGFYYRDEGVVALGGGAELWSGFQQSFKAVQAGMSLNLDSAFAAFMSARPLPELLAEGAGLRGGPAQLATADPRRLRAAARSLVGFKVEFPMPGGRPRRKVLTGLSEAGADRTMFFNDQEGREMSVADYFRSTGRPLRQPGLPCANVGDRRRAVYIPIELCTVVAGQRRMKLDASQSANMITAAKQDPGVKAEACGKQARRVAEALAGAGTERCWGLKLGTGMLPLTGRVLPNPMLQYGDQKAFDAGPLGSWNTLNVKFAEARPLDSWAVVVMMNRQDVDFDGDNSLWQFLEDLCSAMITRGMRVASPVVAGSEEAPPVEYGGSGGGGGGGRGGGAPRGVEATMRAAADAAAARYKKPAQLVLVVLPEKPCDEYREVKRVSDMELGIPSQVVVAGKARIGYRAHKGGGPQYCANVAMKINNKLGGVNVMLSGGLRYMPVLGGAGAVPFMVMGADVTHPTGAAARADARDPSVAAVVASLDQSLGRWASRVLLQAGRQEVISGMGGAAKELLLEFYRANRQTKPQRLVMYRDGVSEGQFEQVLAEEYTALRSACSELEAGYRPAITFVVVQKRHNTRLLPADRAASDPKGNVVPGTVVDAGITAPDGFDFYLNSHAGLQGTNKPAHYHVLVDEIGFGADGIQLLTYWLCYLYQRTTKSVSYCPPAYYADRAAFRGRTLLAAASSASDSASETASTSRGGGGGGASAPPTFAGIHRNLSNLLYFIIQQKKKQEARKEARQALSQRTAARTAASEAAQKQQWQRDLQSLICRLAEAGQAAGGSLASVPAADLQELKRGTSELVDLAGAACGSSSSSDASDPETTGSSSASAGSSSSRRGKERVPGFWPAAFAVHLFALQDLEAEECAAAGASGAAAQLAGLQLTHWNGGHKEQCARLAQPLLEALGQLLLHEYPGERQAGRRGGAGSAAAVASGATGCALALGTAIGCGFIRKLGIQARRVLAAGSVHGHDVLMLGLGGGHKCMSRGRGVLLAALMTHLEDVGDVAALLATLRKGGAIALSSGINCKIDVCGAARTMLHFPTGNIPCSKFTAAAEEMKELSEQLGRICDLCLAPPQAFTRMPPAERQQAVAAATPHGPGAEAALQRRGTLAVYALAQLLPVLAGASAQARTAALVNADTSLHLAVAQSHAAGVEAVDTAASTRDDSCGGASIRSSVARRAQARATSWWLLLLEQCRVFDWLALALDPAHEARRTAAEAAYGLPQGHMLQRALDVLELLVLALPPQEVAARVRLVLQLPEDETQRGGASATAPRVEEQAAGVPAEAQPPTSMVGGGTALLLPLPPCVALQEGWLLQRGRHTLAAALKQLAITAAGSQQEQQAAAPQAAGGSSSSSRNNSGGGSSHCASSTGSRATSMGGGDTDSGSSSSADGGGRSSATTSSGGACCSSAYDGQLAAAVAAAATAAAAADGDGHRQGGSSSPSVTANGGGGGASPSCEDWLRRKPPLMLRLLWLADWVLVLTLGPWVLLALAMFLLALAAPCAWLWGLQRLLLHVQQRQQAATEPPPPQQPPQQPILPAAPARQVQQQPDRRRVQQTQAQQTQPPPQAAALSGAPPTELLLLLQPRPVVLPPLHTAPGLLSFDSLPQVPSPAEAVAAVERATGHRACAAPSCTQLGSGGREAEAAATKQCRRCGAVSYCCSLCQLTHWNGGHKEQCARLAQVRTALLLELAMEQQQ</sequence>
<dbReference type="Gene3D" id="3.40.50.2300">
    <property type="match status" value="1"/>
</dbReference>
<evidence type="ECO:0000256" key="7">
    <source>
        <dbReference type="SAM" id="MobiDB-lite"/>
    </source>
</evidence>
<gene>
    <name evidence="12" type="ORF">HYH02_012397</name>
</gene>
<dbReference type="SUPFAM" id="SSF144232">
    <property type="entry name" value="HIT/MYND zinc finger-like"/>
    <property type="match status" value="1"/>
</dbReference>
<accession>A0A835W296</accession>
<evidence type="ECO:0000256" key="5">
    <source>
        <dbReference type="ARBA" id="ARBA00023158"/>
    </source>
</evidence>
<feature type="compositionally biased region" description="Low complexity" evidence="7">
    <location>
        <begin position="1707"/>
        <end position="1725"/>
    </location>
</feature>
<dbReference type="GO" id="GO:0031047">
    <property type="term" value="P:regulatory ncRNA-mediated gene silencing"/>
    <property type="evidence" value="ECO:0007669"/>
    <property type="project" value="UniProtKB-KW"/>
</dbReference>
<feature type="compositionally biased region" description="Polar residues" evidence="7">
    <location>
        <begin position="1732"/>
        <end position="1741"/>
    </location>
</feature>
<dbReference type="CDD" id="cd02846">
    <property type="entry name" value="PAZ_argonaute_like"/>
    <property type="match status" value="1"/>
</dbReference>
<evidence type="ECO:0000313" key="13">
    <source>
        <dbReference type="Proteomes" id="UP000613740"/>
    </source>
</evidence>
<dbReference type="InterPro" id="IPR012337">
    <property type="entry name" value="RNaseH-like_sf"/>
</dbReference>
<keyword evidence="2" id="KW-0479">Metal-binding</keyword>
<evidence type="ECO:0000259" key="9">
    <source>
        <dbReference type="PROSITE" id="PS50821"/>
    </source>
</evidence>
<dbReference type="SUPFAM" id="SSF101690">
    <property type="entry name" value="PAZ domain"/>
    <property type="match status" value="1"/>
</dbReference>
<feature type="compositionally biased region" description="Pro residues" evidence="7">
    <location>
        <begin position="1891"/>
        <end position="1902"/>
    </location>
</feature>
<keyword evidence="3 6" id="KW-0863">Zinc-finger</keyword>
<dbReference type="InterPro" id="IPR003100">
    <property type="entry name" value="PAZ_dom"/>
</dbReference>
<dbReference type="Pfam" id="PF08699">
    <property type="entry name" value="ArgoL1"/>
    <property type="match status" value="1"/>
</dbReference>
<feature type="domain" description="MYND-type" evidence="11">
    <location>
        <begin position="1999"/>
        <end position="2043"/>
    </location>
</feature>
<dbReference type="SMART" id="SM00950">
    <property type="entry name" value="Piwi"/>
    <property type="match status" value="1"/>
</dbReference>
<feature type="domain" description="Piwi" evidence="10">
    <location>
        <begin position="732"/>
        <end position="1050"/>
    </location>
</feature>
<dbReference type="InterPro" id="IPR036397">
    <property type="entry name" value="RNaseH_sf"/>
</dbReference>
<protein>
    <submittedName>
        <fullName evidence="12">Uncharacterized protein</fullName>
    </submittedName>
</protein>
<evidence type="ECO:0000259" key="11">
    <source>
        <dbReference type="PROSITE" id="PS50865"/>
    </source>
</evidence>
<dbReference type="PROSITE" id="PS50865">
    <property type="entry name" value="ZF_MYND_2"/>
    <property type="match status" value="1"/>
</dbReference>
<evidence type="ECO:0000313" key="12">
    <source>
        <dbReference type="EMBL" id="KAG2434384.1"/>
    </source>
</evidence>
<evidence type="ECO:0000256" key="6">
    <source>
        <dbReference type="PROSITE-ProRule" id="PRU00134"/>
    </source>
</evidence>
<feature type="region of interest" description="Disordered" evidence="7">
    <location>
        <begin position="687"/>
        <end position="708"/>
    </location>
</feature>
<dbReference type="SUPFAM" id="SSF53098">
    <property type="entry name" value="Ribonuclease H-like"/>
    <property type="match status" value="1"/>
</dbReference>
<dbReference type="InterPro" id="IPR045246">
    <property type="entry name" value="Piwi_ago-like"/>
</dbReference>
<dbReference type="InterPro" id="IPR036085">
    <property type="entry name" value="PAZ_dom_sf"/>
</dbReference>
<evidence type="ECO:0000259" key="10">
    <source>
        <dbReference type="PROSITE" id="PS50822"/>
    </source>
</evidence>
<evidence type="ECO:0000256" key="3">
    <source>
        <dbReference type="ARBA" id="ARBA00022771"/>
    </source>
</evidence>
<dbReference type="GO" id="GO:0003723">
    <property type="term" value="F:RNA binding"/>
    <property type="evidence" value="ECO:0007669"/>
    <property type="project" value="InterPro"/>
</dbReference>
<evidence type="ECO:0000256" key="1">
    <source>
        <dbReference type="ARBA" id="ARBA00008201"/>
    </source>
</evidence>
<dbReference type="InterPro" id="IPR014811">
    <property type="entry name" value="ArgoL1"/>
</dbReference>
<organism evidence="12 13">
    <name type="scientific">Chlamydomonas schloesseri</name>
    <dbReference type="NCBI Taxonomy" id="2026947"/>
    <lineage>
        <taxon>Eukaryota</taxon>
        <taxon>Viridiplantae</taxon>
        <taxon>Chlorophyta</taxon>
        <taxon>core chlorophytes</taxon>
        <taxon>Chlorophyceae</taxon>
        <taxon>CS clade</taxon>
        <taxon>Chlamydomonadales</taxon>
        <taxon>Chlamydomonadaceae</taxon>
        <taxon>Chlamydomonas</taxon>
    </lineage>
</organism>
<keyword evidence="5" id="KW-0943">RNA-mediated gene silencing</keyword>
<feature type="region of interest" description="Disordered" evidence="7">
    <location>
        <begin position="1179"/>
        <end position="1208"/>
    </location>
</feature>
<dbReference type="InterPro" id="IPR002893">
    <property type="entry name" value="Znf_MYND"/>
</dbReference>
<feature type="compositionally biased region" description="Gly residues" evidence="7">
    <location>
        <begin position="183"/>
        <end position="212"/>
    </location>
</feature>
<feature type="transmembrane region" description="Helical" evidence="8">
    <location>
        <begin position="1856"/>
        <end position="1875"/>
    </location>
</feature>
<dbReference type="Pfam" id="PF01753">
    <property type="entry name" value="zf-MYND"/>
    <property type="match status" value="1"/>
</dbReference>
<dbReference type="OrthoDB" id="10252740at2759"/>
<keyword evidence="13" id="KW-1185">Reference proteome</keyword>
<dbReference type="PANTHER" id="PTHR22891">
    <property type="entry name" value="EUKARYOTIC TRANSLATION INITIATION FACTOR 2C"/>
    <property type="match status" value="1"/>
</dbReference>
<dbReference type="Gene3D" id="2.170.260.10">
    <property type="entry name" value="paz domain"/>
    <property type="match status" value="1"/>
</dbReference>
<feature type="compositionally biased region" description="Low complexity" evidence="7">
    <location>
        <begin position="1750"/>
        <end position="1765"/>
    </location>
</feature>
<dbReference type="InterPro" id="IPR003165">
    <property type="entry name" value="Piwi"/>
</dbReference>
<proteinExistence type="inferred from homology"/>
<reference evidence="12" key="1">
    <citation type="journal article" date="2020" name="bioRxiv">
        <title>Comparative genomics of Chlamydomonas.</title>
        <authorList>
            <person name="Craig R.J."/>
            <person name="Hasan A.R."/>
            <person name="Ness R.W."/>
            <person name="Keightley P.D."/>
        </authorList>
    </citation>
    <scope>NUCLEOTIDE SEQUENCE</scope>
    <source>
        <strain evidence="12">CCAP 11/173</strain>
    </source>
</reference>
<feature type="region of interest" description="Disordered" evidence="7">
    <location>
        <begin position="1797"/>
        <end position="1824"/>
    </location>
</feature>
<feature type="region of interest" description="Disordered" evidence="7">
    <location>
        <begin position="1886"/>
        <end position="1938"/>
    </location>
</feature>
<feature type="compositionally biased region" description="Gly residues" evidence="7">
    <location>
        <begin position="693"/>
        <end position="708"/>
    </location>
</feature>
<dbReference type="Pfam" id="PF02170">
    <property type="entry name" value="PAZ"/>
    <property type="match status" value="1"/>
</dbReference>
<keyword evidence="4" id="KW-0862">Zinc</keyword>
<feature type="region of interest" description="Disordered" evidence="7">
    <location>
        <begin position="1707"/>
        <end position="1765"/>
    </location>
</feature>
<evidence type="ECO:0000256" key="4">
    <source>
        <dbReference type="ARBA" id="ARBA00022833"/>
    </source>
</evidence>
<dbReference type="EMBL" id="JAEHOD010000058">
    <property type="protein sequence ID" value="KAG2434384.1"/>
    <property type="molecule type" value="Genomic_DNA"/>
</dbReference>
<dbReference type="Gene3D" id="6.10.140.2220">
    <property type="match status" value="1"/>
</dbReference>